<dbReference type="OrthoDB" id="4526039at2759"/>
<accession>A0A2T4B1M9</accession>
<protein>
    <submittedName>
        <fullName evidence="1">Uncharacterized protein</fullName>
    </submittedName>
</protein>
<evidence type="ECO:0000313" key="1">
    <source>
        <dbReference type="EMBL" id="PTB63233.1"/>
    </source>
</evidence>
<dbReference type="EMBL" id="KZ680220">
    <property type="protein sequence ID" value="PTB63233.1"/>
    <property type="molecule type" value="Genomic_DNA"/>
</dbReference>
<evidence type="ECO:0000313" key="2">
    <source>
        <dbReference type="Proteomes" id="UP000241546"/>
    </source>
</evidence>
<keyword evidence="2" id="KW-1185">Reference proteome</keyword>
<dbReference type="AlphaFoldDB" id="A0A2T4B1M9"/>
<dbReference type="GeneID" id="36603782"/>
<organism evidence="1 2">
    <name type="scientific">Trichoderma citrinoviride</name>
    <dbReference type="NCBI Taxonomy" id="58853"/>
    <lineage>
        <taxon>Eukaryota</taxon>
        <taxon>Fungi</taxon>
        <taxon>Dikarya</taxon>
        <taxon>Ascomycota</taxon>
        <taxon>Pezizomycotina</taxon>
        <taxon>Sordariomycetes</taxon>
        <taxon>Hypocreomycetidae</taxon>
        <taxon>Hypocreales</taxon>
        <taxon>Hypocreaceae</taxon>
        <taxon>Trichoderma</taxon>
    </lineage>
</organism>
<dbReference type="Proteomes" id="UP000241546">
    <property type="component" value="Unassembled WGS sequence"/>
</dbReference>
<gene>
    <name evidence="1" type="ORF">BBK36DRAFT_1172031</name>
</gene>
<reference evidence="2" key="1">
    <citation type="submission" date="2016-07" db="EMBL/GenBank/DDBJ databases">
        <title>Multiple horizontal gene transfer events from other fungi enriched the ability of initially mycotrophic Trichoderma (Ascomycota) to feed on dead plant biomass.</title>
        <authorList>
            <consortium name="DOE Joint Genome Institute"/>
            <person name="Atanasova L."/>
            <person name="Chenthamara K."/>
            <person name="Zhang J."/>
            <person name="Grujic M."/>
            <person name="Henrissat B."/>
            <person name="Kuo A."/>
            <person name="Aerts A."/>
            <person name="Salamov A."/>
            <person name="Lipzen A."/>
            <person name="Labutti K."/>
            <person name="Barry K."/>
            <person name="Miao Y."/>
            <person name="Rahimi M.J."/>
            <person name="Shen Q."/>
            <person name="Grigoriev I.V."/>
            <person name="Kubicek C.P."/>
            <person name="Druzhinina I.S."/>
        </authorList>
    </citation>
    <scope>NUCLEOTIDE SEQUENCE [LARGE SCALE GENOMIC DNA]</scope>
    <source>
        <strain evidence="2">TUCIM 6016</strain>
    </source>
</reference>
<name>A0A2T4B1M9_9HYPO</name>
<proteinExistence type="predicted"/>
<sequence length="276" mass="29193">MTNSGSHLPLSGLLSHAQTFGDEAQGILNTDWVLEMRRANATAAASIPGYNVAVKYPGERSGNWTVSISVSSDILGKDNASGCFVTGTQIDLTATQGLSGSADPSWFICRSVYSSSRLKSSDPASGQGNCSGLLSDDCWSVLQESLQAGTQCQNNTLPPVCVDELGLSDGEAFGLTSANSSTSLQMRLGNESHQRGNFTAYDKAIRQIWVVITGFAETGRVDGHPRGAVGQPGNVACIQVNEIQQGSRTFENTADTALLSRMIIWVSSMVATTLVY</sequence>
<dbReference type="RefSeq" id="XP_024746553.1">
    <property type="nucleotide sequence ID" value="XM_024895664.1"/>
</dbReference>